<dbReference type="InterPro" id="IPR011837">
    <property type="entry name" value="Glycogen_debranch_GlgX"/>
</dbReference>
<proteinExistence type="inferred from homology"/>
<evidence type="ECO:0000256" key="3">
    <source>
        <dbReference type="ARBA" id="ARBA00023295"/>
    </source>
</evidence>
<dbReference type="CDD" id="cd02856">
    <property type="entry name" value="E_set_GDE_Isoamylase_N"/>
    <property type="match status" value="1"/>
</dbReference>
<evidence type="ECO:0000256" key="2">
    <source>
        <dbReference type="ARBA" id="ARBA00022801"/>
    </source>
</evidence>
<keyword evidence="2" id="KW-0378">Hydrolase</keyword>
<dbReference type="PANTHER" id="PTHR43002">
    <property type="entry name" value="GLYCOGEN DEBRANCHING ENZYME"/>
    <property type="match status" value="1"/>
</dbReference>
<dbReference type="Pfam" id="PF00128">
    <property type="entry name" value="Alpha-amylase"/>
    <property type="match status" value="1"/>
</dbReference>
<feature type="domain" description="Glycosyl hydrolase family 13 catalytic" evidence="5">
    <location>
        <begin position="138"/>
        <end position="571"/>
    </location>
</feature>
<evidence type="ECO:0000256" key="1">
    <source>
        <dbReference type="ARBA" id="ARBA00008061"/>
    </source>
</evidence>
<reference evidence="7" key="1">
    <citation type="journal article" date="2019" name="Int. J. Syst. Evol. Microbiol.">
        <title>The Global Catalogue of Microorganisms (GCM) 10K type strain sequencing project: providing services to taxonomists for standard genome sequencing and annotation.</title>
        <authorList>
            <consortium name="The Broad Institute Genomics Platform"/>
            <consortium name="The Broad Institute Genome Sequencing Center for Infectious Disease"/>
            <person name="Wu L."/>
            <person name="Ma J."/>
        </authorList>
    </citation>
    <scope>NUCLEOTIDE SEQUENCE [LARGE SCALE GENOMIC DNA]</scope>
    <source>
        <strain evidence="7">NBRC 102520</strain>
    </source>
</reference>
<dbReference type="EMBL" id="BSOW01000005">
    <property type="protein sequence ID" value="GLR85067.1"/>
    <property type="molecule type" value="Genomic_DNA"/>
</dbReference>
<dbReference type="Pfam" id="PF02922">
    <property type="entry name" value="CBM_48"/>
    <property type="match status" value="1"/>
</dbReference>
<comment type="similarity">
    <text evidence="1">Belongs to the glycosyl hydrolase 13 family.</text>
</comment>
<dbReference type="RefSeq" id="WP_284263807.1">
    <property type="nucleotide sequence ID" value="NZ_BSOW01000005.1"/>
</dbReference>
<organism evidence="6 7">
    <name type="scientific">Bradyrhizobium iriomotense</name>
    <dbReference type="NCBI Taxonomy" id="441950"/>
    <lineage>
        <taxon>Bacteria</taxon>
        <taxon>Pseudomonadati</taxon>
        <taxon>Pseudomonadota</taxon>
        <taxon>Alphaproteobacteria</taxon>
        <taxon>Hyphomicrobiales</taxon>
        <taxon>Nitrobacteraceae</taxon>
        <taxon>Bradyrhizobium</taxon>
    </lineage>
</organism>
<gene>
    <name evidence="6" type="primary">glgX_1</name>
    <name evidence="6" type="ORF">GCM10007857_17770</name>
</gene>
<keyword evidence="7" id="KW-1185">Reference proteome</keyword>
<evidence type="ECO:0000313" key="7">
    <source>
        <dbReference type="Proteomes" id="UP001156905"/>
    </source>
</evidence>
<dbReference type="InterPro" id="IPR013780">
    <property type="entry name" value="Glyco_hydro_b"/>
</dbReference>
<dbReference type="Gene3D" id="2.60.40.1180">
    <property type="entry name" value="Golgi alpha-mannosidase II"/>
    <property type="match status" value="1"/>
</dbReference>
<name>A0ABQ6AYX0_9BRAD</name>
<evidence type="ECO:0000256" key="4">
    <source>
        <dbReference type="SAM" id="MobiDB-lite"/>
    </source>
</evidence>
<dbReference type="SMART" id="SM00642">
    <property type="entry name" value="Aamy"/>
    <property type="match status" value="1"/>
</dbReference>
<evidence type="ECO:0000259" key="5">
    <source>
        <dbReference type="SMART" id="SM00642"/>
    </source>
</evidence>
<keyword evidence="3" id="KW-0326">Glycosidase</keyword>
<dbReference type="InterPro" id="IPR044505">
    <property type="entry name" value="GlgX_Isoamylase_N_E_set"/>
</dbReference>
<dbReference type="InterPro" id="IPR017853">
    <property type="entry name" value="GH"/>
</dbReference>
<dbReference type="InterPro" id="IPR006047">
    <property type="entry name" value="GH13_cat_dom"/>
</dbReference>
<sequence length="691" mass="77876">MRLTAGTPARLGASWDGRGTNFALFSAHAQKVELCLFDSQGRRELERIELPERTEDVWHGYLNDVSPGQLYGYRVHGPYEPERGHRFNPNKLLLDPYAKRLAGRLVWSDAHFAYRTGSPREDLSFDRRDNARGMIKAVVVDETFNWGRREIRPNIPWDETIIYEAHVKGLTQKRDDVPPNLRGTFGGLSSPAMIEHLKRLGVTTVELLPIHGFIDDRVLVEKKLVNYWGYNTLAFFAPEPRYAQDNPLDSFRTTVARLHDAGIEVMLDVVYNHTAEGNHLGPTLSFRGIDNASYYWLNRENPRYYDDFTGCGSSVNLTHPRVLQMVTDSLRYWVEVCHVDGFRFDLATTLARGPNGFDRGSSFLTAVRQDPVLQGVKLVAEPWDLGLGGYQVGAFPSQWSEWNDRYRSAMRRYWSGEGSLIGDISSRMTASSDLFHHDGRKLRASINHITVHDGFTLADLFSYNQKHNEANGEDNRDGSNDNHSNNCGVEGPTDDPQVLSLRRQLRKNVLACLMLAQGTPLLLAGDEVGNTQSGNNNAYCQDNEVGWVLWDDLGKDGEDMVDFVSELAEIRRRFSQLRSQSWLDGRRANGSYGVLWLTPAAEEMTESDWNFPEGRFLAYVLGPLEPGVPAIFIVLNAAPEEIGFKLPKMAEYKSWQQILNTTNAKLNTVDFLPGTDSKAPPRSVLAFAGAL</sequence>
<feature type="compositionally biased region" description="Basic and acidic residues" evidence="4">
    <location>
        <begin position="468"/>
        <end position="480"/>
    </location>
</feature>
<protein>
    <submittedName>
        <fullName evidence="6">Glycogen operon protein GlgX homolog</fullName>
    </submittedName>
</protein>
<dbReference type="Gene3D" id="2.60.40.10">
    <property type="entry name" value="Immunoglobulins"/>
    <property type="match status" value="1"/>
</dbReference>
<accession>A0ABQ6AYX0</accession>
<dbReference type="NCBIfam" id="TIGR02100">
    <property type="entry name" value="glgX_debranch"/>
    <property type="match status" value="1"/>
</dbReference>
<dbReference type="SUPFAM" id="SSF51445">
    <property type="entry name" value="(Trans)glycosidases"/>
    <property type="match status" value="1"/>
</dbReference>
<dbReference type="InterPro" id="IPR013783">
    <property type="entry name" value="Ig-like_fold"/>
</dbReference>
<evidence type="ECO:0000313" key="6">
    <source>
        <dbReference type="EMBL" id="GLR85067.1"/>
    </source>
</evidence>
<dbReference type="InterPro" id="IPR004193">
    <property type="entry name" value="Glyco_hydro_13_N"/>
</dbReference>
<dbReference type="Gene3D" id="3.20.20.80">
    <property type="entry name" value="Glycosidases"/>
    <property type="match status" value="1"/>
</dbReference>
<dbReference type="SUPFAM" id="SSF51011">
    <property type="entry name" value="Glycosyl hydrolase domain"/>
    <property type="match status" value="1"/>
</dbReference>
<dbReference type="Proteomes" id="UP001156905">
    <property type="component" value="Unassembled WGS sequence"/>
</dbReference>
<dbReference type="InterPro" id="IPR014756">
    <property type="entry name" value="Ig_E-set"/>
</dbReference>
<feature type="region of interest" description="Disordered" evidence="4">
    <location>
        <begin position="468"/>
        <end position="495"/>
    </location>
</feature>
<dbReference type="SUPFAM" id="SSF81296">
    <property type="entry name" value="E set domains"/>
    <property type="match status" value="1"/>
</dbReference>
<comment type="caution">
    <text evidence="6">The sequence shown here is derived from an EMBL/GenBank/DDBJ whole genome shotgun (WGS) entry which is preliminary data.</text>
</comment>
<dbReference type="CDD" id="cd11326">
    <property type="entry name" value="AmyAc_Glg_debranch"/>
    <property type="match status" value="1"/>
</dbReference>